<evidence type="ECO:0000256" key="3">
    <source>
        <dbReference type="ARBA" id="ARBA00055087"/>
    </source>
</evidence>
<dbReference type="InterPro" id="IPR036522">
    <property type="entry name" value="MoaC_sf"/>
</dbReference>
<sequence>MDLAPNDNKIEITATVTTTGATGVEMEALTAVSAAALTLYDMCKAVDRGMQIENIKLLHKSGGRSGDYNAA</sequence>
<comment type="caution">
    <text evidence="5">The sequence shown here is derived from an EMBL/GenBank/DDBJ whole genome shotgun (WGS) entry which is preliminary data.</text>
</comment>
<keyword evidence="6" id="KW-1185">Reference proteome</keyword>
<dbReference type="InterPro" id="IPR002820">
    <property type="entry name" value="Mopterin_CF_biosynth-C_dom"/>
</dbReference>
<keyword evidence="2" id="KW-0501">Molybdenum cofactor biosynthesis</keyword>
<comment type="pathway">
    <text evidence="1">Cofactor biosynthesis; molybdopterin biosynthesis.</text>
</comment>
<comment type="function">
    <text evidence="3">Catalyzes the conversion of (8S)-3',8-cyclo-7,8-dihydroguanosine 5'-triphosphate to cyclic pyranopterin monophosphate (cPMP).</text>
</comment>
<dbReference type="GO" id="GO:0006777">
    <property type="term" value="P:Mo-molybdopterin cofactor biosynthetic process"/>
    <property type="evidence" value="ECO:0007669"/>
    <property type="project" value="UniProtKB-KW"/>
</dbReference>
<evidence type="ECO:0000313" key="5">
    <source>
        <dbReference type="EMBL" id="KGB22180.1"/>
    </source>
</evidence>
<accession>A0A094YJG3</accession>
<organism evidence="5 6">
    <name type="scientific">Acetobacter tropicalis</name>
    <dbReference type="NCBI Taxonomy" id="104102"/>
    <lineage>
        <taxon>Bacteria</taxon>
        <taxon>Pseudomonadati</taxon>
        <taxon>Pseudomonadota</taxon>
        <taxon>Alphaproteobacteria</taxon>
        <taxon>Acetobacterales</taxon>
        <taxon>Acetobacteraceae</taxon>
        <taxon>Acetobacter</taxon>
    </lineage>
</organism>
<dbReference type="AlphaFoldDB" id="A0A094YJG3"/>
<reference evidence="5 6" key="1">
    <citation type="submission" date="2014-06" db="EMBL/GenBank/DDBJ databases">
        <title>Functional and comparative genomic analyses of the Drosophila gut microbiota identify candidate symbiosis factors.</title>
        <authorList>
            <person name="Newell P.D."/>
            <person name="Chaston J.M."/>
            <person name="Douglas A.E."/>
        </authorList>
    </citation>
    <scope>NUCLEOTIDE SEQUENCE [LARGE SCALE GENOMIC DNA]</scope>
    <source>
        <strain evidence="5 6">DmCS_006</strain>
    </source>
</reference>
<gene>
    <name evidence="5" type="ORF">AtDm6_2532</name>
</gene>
<evidence type="ECO:0000256" key="1">
    <source>
        <dbReference type="ARBA" id="ARBA00005046"/>
    </source>
</evidence>
<feature type="domain" description="Molybdopterin cofactor biosynthesis C (MoaC)" evidence="4">
    <location>
        <begin position="5"/>
        <end position="63"/>
    </location>
</feature>
<dbReference type="SUPFAM" id="SSF55040">
    <property type="entry name" value="Molybdenum cofactor biosynthesis protein C, MoaC"/>
    <property type="match status" value="1"/>
</dbReference>
<dbReference type="Proteomes" id="UP000029448">
    <property type="component" value="Unassembled WGS sequence"/>
</dbReference>
<protein>
    <submittedName>
        <fullName evidence="5">Molybdenum cofactor biosynthesis protein MoaC</fullName>
    </submittedName>
</protein>
<dbReference type="PATRIC" id="fig|104102.7.peg.2503"/>
<evidence type="ECO:0000259" key="4">
    <source>
        <dbReference type="Pfam" id="PF01967"/>
    </source>
</evidence>
<evidence type="ECO:0000256" key="2">
    <source>
        <dbReference type="ARBA" id="ARBA00023150"/>
    </source>
</evidence>
<dbReference type="Gene3D" id="3.30.70.640">
    <property type="entry name" value="Molybdopterin cofactor biosynthesis C (MoaC) domain"/>
    <property type="match status" value="1"/>
</dbReference>
<dbReference type="EMBL" id="JOKM01000084">
    <property type="protein sequence ID" value="KGB22180.1"/>
    <property type="molecule type" value="Genomic_DNA"/>
</dbReference>
<dbReference type="Pfam" id="PF01967">
    <property type="entry name" value="MoaC"/>
    <property type="match status" value="1"/>
</dbReference>
<evidence type="ECO:0000313" key="6">
    <source>
        <dbReference type="Proteomes" id="UP000029448"/>
    </source>
</evidence>
<dbReference type="UniPathway" id="UPA00344"/>
<dbReference type="STRING" id="104102.AtDm6_2532"/>
<name>A0A094YJG3_9PROT</name>
<proteinExistence type="predicted"/>